<dbReference type="InterPro" id="IPR011206">
    <property type="entry name" value="Citrate_lyase_beta/mcl1/mcl2"/>
</dbReference>
<evidence type="ECO:0000256" key="4">
    <source>
        <dbReference type="PIRSR" id="PIRSR015582-1"/>
    </source>
</evidence>
<dbReference type="Gene3D" id="3.20.20.60">
    <property type="entry name" value="Phosphoenolpyruvate-binding domains"/>
    <property type="match status" value="1"/>
</dbReference>
<evidence type="ECO:0000256" key="5">
    <source>
        <dbReference type="PIRSR" id="PIRSR015582-2"/>
    </source>
</evidence>
<dbReference type="OrthoDB" id="348111at2"/>
<dbReference type="Pfam" id="PF03328">
    <property type="entry name" value="HpcH_HpaI"/>
    <property type="match status" value="1"/>
</dbReference>
<name>A0A853F447_9BURK</name>
<dbReference type="AlphaFoldDB" id="A0A853F447"/>
<keyword evidence="7" id="KW-0456">Lyase</keyword>
<protein>
    <submittedName>
        <fullName evidence="7">CoA ester lyase</fullName>
    </submittedName>
</protein>
<feature type="binding site" evidence="5">
    <location>
        <position position="160"/>
    </location>
    <ligand>
        <name>Mg(2+)</name>
        <dbReference type="ChEBI" id="CHEBI:18420"/>
    </ligand>
</feature>
<feature type="binding site" evidence="4">
    <location>
        <position position="133"/>
    </location>
    <ligand>
        <name>substrate</name>
    </ligand>
</feature>
<proteinExistence type="predicted"/>
<feature type="domain" description="HpcH/HpaI aldolase/citrate lyase" evidence="6">
    <location>
        <begin position="10"/>
        <end position="229"/>
    </location>
</feature>
<evidence type="ECO:0000256" key="3">
    <source>
        <dbReference type="ARBA" id="ARBA00022842"/>
    </source>
</evidence>
<dbReference type="GO" id="GO:0016829">
    <property type="term" value="F:lyase activity"/>
    <property type="evidence" value="ECO:0007669"/>
    <property type="project" value="UniProtKB-KW"/>
</dbReference>
<dbReference type="GO" id="GO:0000287">
    <property type="term" value="F:magnesium ion binding"/>
    <property type="evidence" value="ECO:0007669"/>
    <property type="project" value="TreeGrafter"/>
</dbReference>
<evidence type="ECO:0000256" key="1">
    <source>
        <dbReference type="ARBA" id="ARBA00001946"/>
    </source>
</evidence>
<feature type="binding site" evidence="4">
    <location>
        <position position="71"/>
    </location>
    <ligand>
        <name>substrate</name>
    </ligand>
</feature>
<keyword evidence="8" id="KW-1185">Reference proteome</keyword>
<dbReference type="PIRSF" id="PIRSF015582">
    <property type="entry name" value="Cit_lyase_B"/>
    <property type="match status" value="1"/>
</dbReference>
<evidence type="ECO:0000313" key="8">
    <source>
        <dbReference type="Proteomes" id="UP000580517"/>
    </source>
</evidence>
<accession>A0A853F447</accession>
<dbReference type="SUPFAM" id="SSF51621">
    <property type="entry name" value="Phosphoenolpyruvate/pyruvate domain"/>
    <property type="match status" value="1"/>
</dbReference>
<comment type="cofactor">
    <cofactor evidence="1">
        <name>Mg(2+)</name>
        <dbReference type="ChEBI" id="CHEBI:18420"/>
    </cofactor>
</comment>
<comment type="caution">
    <text evidence="7">The sequence shown here is derived from an EMBL/GenBank/DDBJ whole genome shotgun (WGS) entry which is preliminary data.</text>
</comment>
<dbReference type="InterPro" id="IPR005000">
    <property type="entry name" value="Aldolase/citrate-lyase_domain"/>
</dbReference>
<gene>
    <name evidence="7" type="ORF">H0A68_00020</name>
</gene>
<dbReference type="GO" id="GO:0006107">
    <property type="term" value="P:oxaloacetate metabolic process"/>
    <property type="evidence" value="ECO:0007669"/>
    <property type="project" value="TreeGrafter"/>
</dbReference>
<dbReference type="InterPro" id="IPR040442">
    <property type="entry name" value="Pyrv_kinase-like_dom_sf"/>
</dbReference>
<organism evidence="7 8">
    <name type="scientific">Allopusillimonas soli</name>
    <dbReference type="NCBI Taxonomy" id="659016"/>
    <lineage>
        <taxon>Bacteria</taxon>
        <taxon>Pseudomonadati</taxon>
        <taxon>Pseudomonadota</taxon>
        <taxon>Betaproteobacteria</taxon>
        <taxon>Burkholderiales</taxon>
        <taxon>Alcaligenaceae</taxon>
        <taxon>Allopusillimonas</taxon>
    </lineage>
</organism>
<dbReference type="InterPro" id="IPR015813">
    <property type="entry name" value="Pyrv/PenolPyrv_kinase-like_dom"/>
</dbReference>
<keyword evidence="2 5" id="KW-0479">Metal-binding</keyword>
<evidence type="ECO:0000259" key="6">
    <source>
        <dbReference type="Pfam" id="PF03328"/>
    </source>
</evidence>
<dbReference type="Proteomes" id="UP000580517">
    <property type="component" value="Unassembled WGS sequence"/>
</dbReference>
<dbReference type="PANTHER" id="PTHR32308:SF0">
    <property type="entry name" value="HPCH_HPAI ALDOLASE_CITRATE LYASE DOMAIN-CONTAINING PROTEIN"/>
    <property type="match status" value="1"/>
</dbReference>
<dbReference type="RefSeq" id="WP_129967136.1">
    <property type="nucleotide sequence ID" value="NZ_JACCEW010000001.1"/>
</dbReference>
<keyword evidence="3 5" id="KW-0460">Magnesium</keyword>
<reference evidence="7 8" key="1">
    <citation type="submission" date="2020-07" db="EMBL/GenBank/DDBJ databases">
        <title>Taxonomic revisions and descriptions of new bacterial species based on genomic comparisons in the high-G+C-content subgroup of the family Alcaligenaceae.</title>
        <authorList>
            <person name="Szabo A."/>
            <person name="Felfoldi T."/>
        </authorList>
    </citation>
    <scope>NUCLEOTIDE SEQUENCE [LARGE SCALE GENOMIC DNA]</scope>
    <source>
        <strain evidence="7 8">DSM 25264</strain>
    </source>
</reference>
<dbReference type="EMBL" id="JACCEW010000001">
    <property type="protein sequence ID" value="NYT35245.1"/>
    <property type="molecule type" value="Genomic_DNA"/>
</dbReference>
<sequence>MDERILPLWRSLMFCPANSVRFLEKAHERGADAVILDLEDSVALSEKQRARTLWQPAAVRIKSSGADVLVRINRELELAVQDIWCAVSPDVSALVVPKTKGPEHIQLISEVIASREMDLGMRVGHTRLLALVETADGMTRINAIASADDRLVGLAVGGEDLATELDAEPTADALYVPKMLGVLAARAAGILPIGVLASVAGIGNDDSAYIRMVSRSRSLGFSGATCVHPKQVPLLNQAFSPGAAQVDQARRIVEAYESAEQKGDGATALDGRMIDRPVVLRARRLLAQLDAQKNVS</sequence>
<evidence type="ECO:0000313" key="7">
    <source>
        <dbReference type="EMBL" id="NYT35245.1"/>
    </source>
</evidence>
<evidence type="ECO:0000256" key="2">
    <source>
        <dbReference type="ARBA" id="ARBA00022723"/>
    </source>
</evidence>
<feature type="binding site" evidence="5">
    <location>
        <position position="133"/>
    </location>
    <ligand>
        <name>Mg(2+)</name>
        <dbReference type="ChEBI" id="CHEBI:18420"/>
    </ligand>
</feature>
<dbReference type="PANTHER" id="PTHR32308">
    <property type="entry name" value="LYASE BETA SUBUNIT, PUTATIVE (AFU_ORTHOLOGUE AFUA_4G13030)-RELATED"/>
    <property type="match status" value="1"/>
</dbReference>